<dbReference type="EMBL" id="JACHJN010000018">
    <property type="protein sequence ID" value="MBB5960596.1"/>
    <property type="molecule type" value="Genomic_DNA"/>
</dbReference>
<feature type="compositionally biased region" description="Pro residues" evidence="1">
    <location>
        <begin position="186"/>
        <end position="195"/>
    </location>
</feature>
<proteinExistence type="predicted"/>
<evidence type="ECO:0000313" key="3">
    <source>
        <dbReference type="Proteomes" id="UP000547510"/>
    </source>
</evidence>
<evidence type="ECO:0000313" key="2">
    <source>
        <dbReference type="EMBL" id="MBB5960596.1"/>
    </source>
</evidence>
<reference evidence="2 3" key="1">
    <citation type="submission" date="2020-08" db="EMBL/GenBank/DDBJ databases">
        <title>Genomic Encyclopedia of Type Strains, Phase III (KMG-III): the genomes of soil and plant-associated and newly described type strains.</title>
        <authorList>
            <person name="Whitman W."/>
        </authorList>
    </citation>
    <scope>NUCLEOTIDE SEQUENCE [LARGE SCALE GENOMIC DNA]</scope>
    <source>
        <strain evidence="2 3">CECT 8640</strain>
    </source>
</reference>
<dbReference type="Proteomes" id="UP000547510">
    <property type="component" value="Unassembled WGS sequence"/>
</dbReference>
<keyword evidence="3" id="KW-1185">Reference proteome</keyword>
<comment type="caution">
    <text evidence="2">The sequence shown here is derived from an EMBL/GenBank/DDBJ whole genome shotgun (WGS) entry which is preliminary data.</text>
</comment>
<feature type="compositionally biased region" description="Low complexity" evidence="1">
    <location>
        <begin position="175"/>
        <end position="185"/>
    </location>
</feature>
<protein>
    <submittedName>
        <fullName evidence="2">Uncharacterized protein</fullName>
    </submittedName>
</protein>
<feature type="compositionally biased region" description="Pro residues" evidence="1">
    <location>
        <begin position="150"/>
        <end position="168"/>
    </location>
</feature>
<organism evidence="2 3">
    <name type="scientific">Saccharothrix tamanrassetensis</name>
    <dbReference type="NCBI Taxonomy" id="1051531"/>
    <lineage>
        <taxon>Bacteria</taxon>
        <taxon>Bacillati</taxon>
        <taxon>Actinomycetota</taxon>
        <taxon>Actinomycetes</taxon>
        <taxon>Pseudonocardiales</taxon>
        <taxon>Pseudonocardiaceae</taxon>
        <taxon>Saccharothrix</taxon>
    </lineage>
</organism>
<feature type="region of interest" description="Disordered" evidence="1">
    <location>
        <begin position="148"/>
        <end position="221"/>
    </location>
</feature>
<gene>
    <name evidence="2" type="ORF">FHS29_007224</name>
</gene>
<evidence type="ECO:0000256" key="1">
    <source>
        <dbReference type="SAM" id="MobiDB-lite"/>
    </source>
</evidence>
<dbReference type="AlphaFoldDB" id="A0A841CZ56"/>
<sequence length="251" mass="26519">MPVGAQTREPLVDRTLSKRRSARSSVVIVPDRRGRFHRGCPCSGLAASNHSTVRTGRYPTDFTDAQWADLDPLPPIPRAWPVGAGGGRSLMSGDRGRDPVRARQRCRAASCCEYPVTIVRGVGDVGASPMDVHGRSPVMLCWTAVSETRPAPPAPPTISPAKRSPPPTHAARRWPSPTTCSAAGPPSTPTPPAAPSSPSGIGQLPRRSAASRAPKDKRSGFEKGLQAFNNFAGGVVDAVDPLNHPLVSPVR</sequence>
<name>A0A841CZ56_9PSEU</name>
<accession>A0A841CZ56</accession>